<evidence type="ECO:0000313" key="2">
    <source>
        <dbReference type="EMBL" id="PUB09439.1"/>
    </source>
</evidence>
<keyword evidence="3" id="KW-1185">Reference proteome</keyword>
<gene>
    <name evidence="2" type="ORF">C8N45_1311</name>
</gene>
<feature type="non-terminal residue" evidence="2">
    <location>
        <position position="116"/>
    </location>
</feature>
<name>A0A2T6K456_9RHOB</name>
<evidence type="ECO:0000313" key="3">
    <source>
        <dbReference type="Proteomes" id="UP000244523"/>
    </source>
</evidence>
<dbReference type="EMBL" id="QBUD01000031">
    <property type="protein sequence ID" value="PUB09439.1"/>
    <property type="molecule type" value="Genomic_DNA"/>
</dbReference>
<proteinExistence type="predicted"/>
<dbReference type="Proteomes" id="UP000244523">
    <property type="component" value="Unassembled WGS sequence"/>
</dbReference>
<keyword evidence="1" id="KW-0472">Membrane</keyword>
<keyword evidence="1" id="KW-0812">Transmembrane</keyword>
<feature type="transmembrane region" description="Helical" evidence="1">
    <location>
        <begin position="46"/>
        <end position="66"/>
    </location>
</feature>
<sequence length="116" mass="12910">MSCNVLSVRLFHDGSLHSSIERQIDVILHSHHAVFGHLFARTLKRLLLCLLGVACVLCIEGLAPFIDVDASKRTIIPNAMLLRCICPSSGFLGPRASEPKREFGSSVWFDYAACWR</sequence>
<dbReference type="AlphaFoldDB" id="A0A2T6K456"/>
<protein>
    <submittedName>
        <fullName evidence="2">Uncharacterized protein</fullName>
    </submittedName>
</protein>
<dbReference type="RefSeq" id="WP_211095504.1">
    <property type="nucleotide sequence ID" value="NZ_QBUD01000031.1"/>
</dbReference>
<reference evidence="2 3" key="1">
    <citation type="submission" date="2018-04" db="EMBL/GenBank/DDBJ databases">
        <title>Genomic Encyclopedia of Archaeal and Bacterial Type Strains, Phase II (KMG-II): from individual species to whole genera.</title>
        <authorList>
            <person name="Goeker M."/>
        </authorList>
    </citation>
    <scope>NUCLEOTIDE SEQUENCE [LARGE SCALE GENOMIC DNA]</scope>
    <source>
        <strain evidence="2 3">DSM 29955</strain>
    </source>
</reference>
<organism evidence="2 3">
    <name type="scientific">Yoonia sediminilitoris</name>
    <dbReference type="NCBI Taxonomy" id="1286148"/>
    <lineage>
        <taxon>Bacteria</taxon>
        <taxon>Pseudomonadati</taxon>
        <taxon>Pseudomonadota</taxon>
        <taxon>Alphaproteobacteria</taxon>
        <taxon>Rhodobacterales</taxon>
        <taxon>Paracoccaceae</taxon>
        <taxon>Yoonia</taxon>
    </lineage>
</organism>
<evidence type="ECO:0000256" key="1">
    <source>
        <dbReference type="SAM" id="Phobius"/>
    </source>
</evidence>
<comment type="caution">
    <text evidence="2">The sequence shown here is derived from an EMBL/GenBank/DDBJ whole genome shotgun (WGS) entry which is preliminary data.</text>
</comment>
<keyword evidence="1" id="KW-1133">Transmembrane helix</keyword>
<accession>A0A2T6K456</accession>